<dbReference type="Gene3D" id="2.40.350.10">
    <property type="entry name" value="SO1590-like"/>
    <property type="match status" value="1"/>
</dbReference>
<comment type="similarity">
    <text evidence="1">Belongs to the AHA1 family.</text>
</comment>
<reference evidence="3 4" key="1">
    <citation type="submission" date="2022-07" db="EMBL/GenBank/DDBJ databases">
        <title>Novel species in genus cellulomonas.</title>
        <authorList>
            <person name="Ye L."/>
        </authorList>
    </citation>
    <scope>NUCLEOTIDE SEQUENCE [LARGE SCALE GENOMIC DNA]</scope>
    <source>
        <strain evidence="4">zg-Y338</strain>
    </source>
</reference>
<evidence type="ECO:0000313" key="4">
    <source>
        <dbReference type="Proteomes" id="UP001316189"/>
    </source>
</evidence>
<dbReference type="SUPFAM" id="SSF55961">
    <property type="entry name" value="Bet v1-like"/>
    <property type="match status" value="1"/>
</dbReference>
<proteinExistence type="inferred from homology"/>
<name>A0ABY5L2W6_9CELL</name>
<dbReference type="Proteomes" id="UP001316189">
    <property type="component" value="Chromosome"/>
</dbReference>
<dbReference type="Pfam" id="PF11528">
    <property type="entry name" value="DUF3224"/>
    <property type="match status" value="1"/>
</dbReference>
<dbReference type="Gene3D" id="3.30.530.20">
    <property type="match status" value="1"/>
</dbReference>
<accession>A0ABY5L2W6</accession>
<keyword evidence="4" id="KW-1185">Reference proteome</keyword>
<dbReference type="Pfam" id="PF08327">
    <property type="entry name" value="AHSA1"/>
    <property type="match status" value="1"/>
</dbReference>
<evidence type="ECO:0000313" key="3">
    <source>
        <dbReference type="EMBL" id="UUI76031.1"/>
    </source>
</evidence>
<gene>
    <name evidence="3" type="ORF">NP064_03745</name>
</gene>
<dbReference type="InterPro" id="IPR023159">
    <property type="entry name" value="SO1590-like_sf"/>
</dbReference>
<dbReference type="InterPro" id="IPR023393">
    <property type="entry name" value="START-like_dom_sf"/>
</dbReference>
<dbReference type="EMBL" id="CP101988">
    <property type="protein sequence ID" value="UUI76031.1"/>
    <property type="molecule type" value="Genomic_DNA"/>
</dbReference>
<evidence type="ECO:0000256" key="1">
    <source>
        <dbReference type="ARBA" id="ARBA00006817"/>
    </source>
</evidence>
<dbReference type="SUPFAM" id="SSF159238">
    <property type="entry name" value="SO1590-like"/>
    <property type="match status" value="1"/>
</dbReference>
<dbReference type="InterPro" id="IPR013538">
    <property type="entry name" value="ASHA1/2-like_C"/>
</dbReference>
<evidence type="ECO:0000259" key="2">
    <source>
        <dbReference type="Pfam" id="PF08327"/>
    </source>
</evidence>
<dbReference type="InterPro" id="IPR021607">
    <property type="entry name" value="DUF3224"/>
</dbReference>
<feature type="domain" description="Activator of Hsp90 ATPase homologue 1/2-like C-terminal" evidence="2">
    <location>
        <begin position="11"/>
        <end position="136"/>
    </location>
</feature>
<sequence>MHEARADIHINAAPEAVWRALTDPALVRQYFFGTELTTDWRVGSPIRYQGEWQGQAYEDRGVVLEADRPRLIVTDFFSPSSGLPDEPENHQTVTYEVEAEDGGSRVTVVQDGNRDESGAQHAAANWHMMLDGLAALAPTVDTVVARFDVDGWDPAALGGIVGDWLDAVVMHKTYTAGILGTSVAHFLSSGEEEGRRGYLAAERIDGVLDDGRTGAFTVHHGGLELGNASAFAHVVPGSGTGDLVGLTGSGRIEHDDAGPYFVLDFD</sequence>
<organism evidence="3 4">
    <name type="scientific">Cellulomonas chengniuliangii</name>
    <dbReference type="NCBI Taxonomy" id="2968084"/>
    <lineage>
        <taxon>Bacteria</taxon>
        <taxon>Bacillati</taxon>
        <taxon>Actinomycetota</taxon>
        <taxon>Actinomycetes</taxon>
        <taxon>Micrococcales</taxon>
        <taxon>Cellulomonadaceae</taxon>
        <taxon>Cellulomonas</taxon>
    </lineage>
</organism>
<dbReference type="RefSeq" id="WP_227567850.1">
    <property type="nucleotide sequence ID" value="NZ_CP101988.1"/>
</dbReference>
<protein>
    <submittedName>
        <fullName evidence="3">SRPBCC domain-containing protein</fullName>
    </submittedName>
</protein>